<gene>
    <name evidence="1" type="ORF">G6F50_015856</name>
</gene>
<dbReference type="PROSITE" id="PS51257">
    <property type="entry name" value="PROKAR_LIPOPROTEIN"/>
    <property type="match status" value="1"/>
</dbReference>
<protein>
    <submittedName>
        <fullName evidence="1">Uncharacterized protein</fullName>
    </submittedName>
</protein>
<evidence type="ECO:0000313" key="1">
    <source>
        <dbReference type="EMBL" id="KAG1533505.1"/>
    </source>
</evidence>
<proteinExistence type="predicted"/>
<evidence type="ECO:0000313" key="2">
    <source>
        <dbReference type="Proteomes" id="UP000740926"/>
    </source>
</evidence>
<dbReference type="EMBL" id="JAANIU010009239">
    <property type="protein sequence ID" value="KAG1533505.1"/>
    <property type="molecule type" value="Genomic_DNA"/>
</dbReference>
<dbReference type="Proteomes" id="UP000740926">
    <property type="component" value="Unassembled WGS sequence"/>
</dbReference>
<reference evidence="1 2" key="1">
    <citation type="journal article" date="2020" name="Microb. Genom.">
        <title>Genetic diversity of clinical and environmental Mucorales isolates obtained from an investigation of mucormycosis cases among solid organ transplant recipients.</title>
        <authorList>
            <person name="Nguyen M.H."/>
            <person name="Kaul D."/>
            <person name="Muto C."/>
            <person name="Cheng S.J."/>
            <person name="Richter R.A."/>
            <person name="Bruno V.M."/>
            <person name="Liu G."/>
            <person name="Beyhan S."/>
            <person name="Sundermann A.J."/>
            <person name="Mounaud S."/>
            <person name="Pasculle A.W."/>
            <person name="Nierman W.C."/>
            <person name="Driscoll E."/>
            <person name="Cumbie R."/>
            <person name="Clancy C.J."/>
            <person name="Dupont C.L."/>
        </authorList>
    </citation>
    <scope>NUCLEOTIDE SEQUENCE [LARGE SCALE GENOMIC DNA]</scope>
    <source>
        <strain evidence="1 2">GL24</strain>
    </source>
</reference>
<sequence length="161" mass="17261">MRLPISPATITFSAGTSCSTMRTLGSGAAMLSTTALETAFSNAAFWAAEWPCRIWTFKIGMTASDFSNSRSPAELTGQPSYSDFARVQAIAGGQSPGAGRPIGVLMRSGRFAPVRGSGLGFQLAWGAFRRRRGFGQRRGHQLDDLLARQHAKELVVLARPP</sequence>
<dbReference type="AlphaFoldDB" id="A0A9P6XVW7"/>
<keyword evidence="2" id="KW-1185">Reference proteome</keyword>
<name>A0A9P6XVW7_9FUNG</name>
<organism evidence="1 2">
    <name type="scientific">Rhizopus delemar</name>
    <dbReference type="NCBI Taxonomy" id="936053"/>
    <lineage>
        <taxon>Eukaryota</taxon>
        <taxon>Fungi</taxon>
        <taxon>Fungi incertae sedis</taxon>
        <taxon>Mucoromycota</taxon>
        <taxon>Mucoromycotina</taxon>
        <taxon>Mucoromycetes</taxon>
        <taxon>Mucorales</taxon>
        <taxon>Mucorineae</taxon>
        <taxon>Rhizopodaceae</taxon>
        <taxon>Rhizopus</taxon>
    </lineage>
</organism>
<accession>A0A9P6XVW7</accession>
<comment type="caution">
    <text evidence="1">The sequence shown here is derived from an EMBL/GenBank/DDBJ whole genome shotgun (WGS) entry which is preliminary data.</text>
</comment>